<accession>A0A517U4Y2</accession>
<evidence type="ECO:0000313" key="2">
    <source>
        <dbReference type="Proteomes" id="UP000317909"/>
    </source>
</evidence>
<keyword evidence="2" id="KW-1185">Reference proteome</keyword>
<dbReference type="Proteomes" id="UP000317909">
    <property type="component" value="Chromosome"/>
</dbReference>
<reference evidence="1 2" key="1">
    <citation type="submission" date="2019-02" db="EMBL/GenBank/DDBJ databases">
        <title>Deep-cultivation of Planctomycetes and their phenomic and genomic characterization uncovers novel biology.</title>
        <authorList>
            <person name="Wiegand S."/>
            <person name="Jogler M."/>
            <person name="Boedeker C."/>
            <person name="Pinto D."/>
            <person name="Vollmers J."/>
            <person name="Rivas-Marin E."/>
            <person name="Kohn T."/>
            <person name="Peeters S.H."/>
            <person name="Heuer A."/>
            <person name="Rast P."/>
            <person name="Oberbeckmann S."/>
            <person name="Bunk B."/>
            <person name="Jeske O."/>
            <person name="Meyerdierks A."/>
            <person name="Storesund J.E."/>
            <person name="Kallscheuer N."/>
            <person name="Luecker S."/>
            <person name="Lage O.M."/>
            <person name="Pohl T."/>
            <person name="Merkel B.J."/>
            <person name="Hornburger P."/>
            <person name="Mueller R.-W."/>
            <person name="Bruemmer F."/>
            <person name="Labrenz M."/>
            <person name="Spormann A.M."/>
            <person name="Op den Camp H."/>
            <person name="Overmann J."/>
            <person name="Amann R."/>
            <person name="Jetten M.S.M."/>
            <person name="Mascher T."/>
            <person name="Medema M.H."/>
            <person name="Devos D.P."/>
            <person name="Kaster A.-K."/>
            <person name="Ovreas L."/>
            <person name="Rohde M."/>
            <person name="Galperin M.Y."/>
            <person name="Jogler C."/>
        </authorList>
    </citation>
    <scope>NUCLEOTIDE SEQUENCE [LARGE SCALE GENOMIC DNA]</scope>
    <source>
        <strain evidence="1 2">I41</strain>
    </source>
</reference>
<dbReference type="AlphaFoldDB" id="A0A517U4Y2"/>
<evidence type="ECO:0000313" key="1">
    <source>
        <dbReference type="EMBL" id="QDT75620.1"/>
    </source>
</evidence>
<gene>
    <name evidence="1" type="ORF">I41_48320</name>
</gene>
<organism evidence="1 2">
    <name type="scientific">Lacipirellula limnantheis</name>
    <dbReference type="NCBI Taxonomy" id="2528024"/>
    <lineage>
        <taxon>Bacteria</taxon>
        <taxon>Pseudomonadati</taxon>
        <taxon>Planctomycetota</taxon>
        <taxon>Planctomycetia</taxon>
        <taxon>Pirellulales</taxon>
        <taxon>Lacipirellulaceae</taxon>
        <taxon>Lacipirellula</taxon>
    </lineage>
</organism>
<name>A0A517U4Y2_9BACT</name>
<proteinExistence type="predicted"/>
<sequence length="39" mass="4326">MLRPSFIESWLAANIAGWSFAPSANDQPSYAAAGMQRRR</sequence>
<dbReference type="KEGG" id="llh:I41_48320"/>
<dbReference type="EMBL" id="CP036339">
    <property type="protein sequence ID" value="QDT75620.1"/>
    <property type="molecule type" value="Genomic_DNA"/>
</dbReference>
<protein>
    <submittedName>
        <fullName evidence="1">Uncharacterized protein</fullName>
    </submittedName>
</protein>